<dbReference type="HOGENOM" id="CLU_3057362_0_0_3"/>
<name>B0BZF5_ACAM1</name>
<organism evidence="1 2">
    <name type="scientific">Acaryochloris marina (strain MBIC 11017)</name>
    <dbReference type="NCBI Taxonomy" id="329726"/>
    <lineage>
        <taxon>Bacteria</taxon>
        <taxon>Bacillati</taxon>
        <taxon>Cyanobacteriota</taxon>
        <taxon>Cyanophyceae</taxon>
        <taxon>Acaryochloridales</taxon>
        <taxon>Acaryochloridaceae</taxon>
        <taxon>Acaryochloris</taxon>
    </lineage>
</organism>
<keyword evidence="2" id="KW-1185">Reference proteome</keyword>
<accession>B0BZF5</accession>
<dbReference type="EMBL" id="CP000828">
    <property type="protein sequence ID" value="ABW30700.1"/>
    <property type="molecule type" value="Genomic_DNA"/>
</dbReference>
<reference evidence="1 2" key="1">
    <citation type="journal article" date="2008" name="Proc. Natl. Acad. Sci. U.S.A.">
        <title>Niche adaptation and genome expansion in the chlorophyll d-producing cyanobacterium Acaryochloris marina.</title>
        <authorList>
            <person name="Swingley W.D."/>
            <person name="Chen M."/>
            <person name="Cheung P.C."/>
            <person name="Conrad A.L."/>
            <person name="Dejesa L.C."/>
            <person name="Hao J."/>
            <person name="Honchak B.M."/>
            <person name="Karbach L.E."/>
            <person name="Kurdoglu A."/>
            <person name="Lahiri S."/>
            <person name="Mastrian S.D."/>
            <person name="Miyashita H."/>
            <person name="Page L."/>
            <person name="Ramakrishna P."/>
            <person name="Satoh S."/>
            <person name="Sattley W.M."/>
            <person name="Shimada Y."/>
            <person name="Taylor H.L."/>
            <person name="Tomo T."/>
            <person name="Tsuchiya T."/>
            <person name="Wang Z.T."/>
            <person name="Raymond J."/>
            <person name="Mimuro M."/>
            <person name="Blankenship R.E."/>
            <person name="Touchman J.W."/>
        </authorList>
    </citation>
    <scope>NUCLEOTIDE SEQUENCE [LARGE SCALE GENOMIC DNA]</scope>
    <source>
        <strain evidence="2">MBIC 11017</strain>
    </source>
</reference>
<evidence type="ECO:0000313" key="1">
    <source>
        <dbReference type="EMBL" id="ABW30700.1"/>
    </source>
</evidence>
<gene>
    <name evidence="1" type="ordered locus">AM1_5756</name>
</gene>
<protein>
    <submittedName>
        <fullName evidence="1">Uncharacterized protein</fullName>
    </submittedName>
</protein>
<dbReference type="AlphaFoldDB" id="B0BZF5"/>
<sequence>MGILEPEGSGISLTVYPRPTAPKLTVSESCILRSELRLHPLYTFASFWQPKLP</sequence>
<dbReference type="KEGG" id="amr:AM1_5756"/>
<evidence type="ECO:0000313" key="2">
    <source>
        <dbReference type="Proteomes" id="UP000000268"/>
    </source>
</evidence>
<dbReference type="Proteomes" id="UP000000268">
    <property type="component" value="Chromosome"/>
</dbReference>
<proteinExistence type="predicted"/>